<evidence type="ECO:0000313" key="1">
    <source>
        <dbReference type="Proteomes" id="UP000093561"/>
    </source>
</evidence>
<organism evidence="1 2">
    <name type="scientific">Wuchereria bancrofti</name>
    <dbReference type="NCBI Taxonomy" id="6293"/>
    <lineage>
        <taxon>Eukaryota</taxon>
        <taxon>Metazoa</taxon>
        <taxon>Ecdysozoa</taxon>
        <taxon>Nematoda</taxon>
        <taxon>Chromadorea</taxon>
        <taxon>Rhabditida</taxon>
        <taxon>Spirurina</taxon>
        <taxon>Spiruromorpha</taxon>
        <taxon>Filarioidea</taxon>
        <taxon>Onchocercidae</taxon>
        <taxon>Wuchereria</taxon>
    </lineage>
</organism>
<dbReference type="WBParaSite" id="mrna-Wban_01309">
    <property type="protein sequence ID" value="mrna-Wban_01309"/>
    <property type="gene ID" value="Wban_01309"/>
</dbReference>
<protein>
    <submittedName>
        <fullName evidence="2">Uncharacterized protein</fullName>
    </submittedName>
</protein>
<evidence type="ECO:0000313" key="2">
    <source>
        <dbReference type="WBParaSite" id="mrna-Wban_01309"/>
    </source>
</evidence>
<accession>A0AAF5PIU2</accession>
<proteinExistence type="predicted"/>
<name>A0AAF5PIU2_WUCBA</name>
<sequence>LEKLLVEPTGWREDAPALFAITRDLTGPSGRPYSRYRLAPYLGCSLGIATQAERGFSQTRELVIPEVERGLWRWCSCFC</sequence>
<reference evidence="2" key="3">
    <citation type="submission" date="2024-02" db="UniProtKB">
        <authorList>
            <consortium name="WormBaseParasite"/>
        </authorList>
    </citation>
    <scope>IDENTIFICATION</scope>
    <source>
        <strain evidence="2">pt0022</strain>
    </source>
</reference>
<reference evidence="1" key="2">
    <citation type="journal article" date="2016" name="Mol. Ecol.">
        <title>Population genomics of the filarial nematode parasite Wuchereria bancrofti from mosquitoes.</title>
        <authorList>
            <person name="Small S.T."/>
            <person name="Reimer L.J."/>
            <person name="Tisch D.J."/>
            <person name="King C.L."/>
            <person name="Christensen B.M."/>
            <person name="Siba P.M."/>
            <person name="Kazura J.W."/>
            <person name="Serre D."/>
            <person name="Zimmerman P.A."/>
        </authorList>
    </citation>
    <scope>NUCLEOTIDE SEQUENCE</scope>
    <source>
        <strain evidence="1">pt0022</strain>
    </source>
</reference>
<dbReference type="Proteomes" id="UP000093561">
    <property type="component" value="Unassembled WGS sequence"/>
</dbReference>
<reference evidence="1" key="1">
    <citation type="submission" date="2015-03" db="EMBL/GenBank/DDBJ databases">
        <title>Wuchereria bancrofti Genome Sequencing Papua New Guinea Strain.</title>
        <authorList>
            <person name="Small S.T."/>
            <person name="Serre D."/>
            <person name="Zimmerman P.A."/>
        </authorList>
    </citation>
    <scope>NUCLEOTIDE SEQUENCE [LARGE SCALE GENOMIC DNA]</scope>
    <source>
        <strain evidence="1">pt0022</strain>
    </source>
</reference>
<dbReference type="AlphaFoldDB" id="A0AAF5PIU2"/>